<comment type="caution">
    <text evidence="2">The sequence shown here is derived from an EMBL/GenBank/DDBJ whole genome shotgun (WGS) entry which is preliminary data.</text>
</comment>
<sequence>SSSFSFFFFSVLTAFLLNLIVELSRSVSLRAAAIRLSISRAEDWKAILSLSIWSLTDPMIMSIEGIRVERKRVQTNEQVSERAIVTL</sequence>
<evidence type="ECO:0000256" key="1">
    <source>
        <dbReference type="SAM" id="SignalP"/>
    </source>
</evidence>
<name>A0AAN5D4U5_9BILA</name>
<dbReference type="EMBL" id="BTRK01000005">
    <property type="protein sequence ID" value="GMR56434.1"/>
    <property type="molecule type" value="Genomic_DNA"/>
</dbReference>
<gene>
    <name evidence="2" type="ORF">PMAYCL1PPCAC_26629</name>
</gene>
<evidence type="ECO:0008006" key="4">
    <source>
        <dbReference type="Google" id="ProtNLM"/>
    </source>
</evidence>
<feature type="non-terminal residue" evidence="2">
    <location>
        <position position="1"/>
    </location>
</feature>
<organism evidence="2 3">
    <name type="scientific">Pristionchus mayeri</name>
    <dbReference type="NCBI Taxonomy" id="1317129"/>
    <lineage>
        <taxon>Eukaryota</taxon>
        <taxon>Metazoa</taxon>
        <taxon>Ecdysozoa</taxon>
        <taxon>Nematoda</taxon>
        <taxon>Chromadorea</taxon>
        <taxon>Rhabditida</taxon>
        <taxon>Rhabditina</taxon>
        <taxon>Diplogasteromorpha</taxon>
        <taxon>Diplogasteroidea</taxon>
        <taxon>Neodiplogasteridae</taxon>
        <taxon>Pristionchus</taxon>
    </lineage>
</organism>
<keyword evidence="3" id="KW-1185">Reference proteome</keyword>
<reference evidence="3" key="1">
    <citation type="submission" date="2022-10" db="EMBL/GenBank/DDBJ databases">
        <title>Genome assembly of Pristionchus species.</title>
        <authorList>
            <person name="Yoshida K."/>
            <person name="Sommer R.J."/>
        </authorList>
    </citation>
    <scope>NUCLEOTIDE SEQUENCE [LARGE SCALE GENOMIC DNA]</scope>
    <source>
        <strain evidence="3">RS5460</strain>
    </source>
</reference>
<dbReference type="AlphaFoldDB" id="A0AAN5D4U5"/>
<evidence type="ECO:0000313" key="3">
    <source>
        <dbReference type="Proteomes" id="UP001328107"/>
    </source>
</evidence>
<feature type="signal peptide" evidence="1">
    <location>
        <begin position="1"/>
        <end position="26"/>
    </location>
</feature>
<dbReference type="Proteomes" id="UP001328107">
    <property type="component" value="Unassembled WGS sequence"/>
</dbReference>
<protein>
    <recommendedName>
        <fullName evidence="4">G protein-coupled receptor</fullName>
    </recommendedName>
</protein>
<evidence type="ECO:0000313" key="2">
    <source>
        <dbReference type="EMBL" id="GMR56434.1"/>
    </source>
</evidence>
<proteinExistence type="predicted"/>
<keyword evidence="1" id="KW-0732">Signal</keyword>
<feature type="chain" id="PRO_5042990881" description="G protein-coupled receptor" evidence="1">
    <location>
        <begin position="27"/>
        <end position="87"/>
    </location>
</feature>
<accession>A0AAN5D4U5</accession>